<comment type="caution">
    <text evidence="1">The sequence shown here is derived from an EMBL/GenBank/DDBJ whole genome shotgun (WGS) entry which is preliminary data.</text>
</comment>
<dbReference type="EMBL" id="QXWK01000042">
    <property type="protein sequence ID" value="NBH62914.1"/>
    <property type="molecule type" value="Genomic_DNA"/>
</dbReference>
<keyword evidence="2" id="KW-1185">Reference proteome</keyword>
<gene>
    <name evidence="1" type="ORF">D0435_14825</name>
</gene>
<evidence type="ECO:0000313" key="1">
    <source>
        <dbReference type="EMBL" id="NBH62914.1"/>
    </source>
</evidence>
<reference evidence="1 2" key="1">
    <citation type="submission" date="2018-08" db="EMBL/GenBank/DDBJ databases">
        <title>Murine metabolic-syndrome-specific gut microbial biobank.</title>
        <authorList>
            <person name="Liu C."/>
        </authorList>
    </citation>
    <scope>NUCLEOTIDE SEQUENCE [LARGE SCALE GENOMIC DNA]</scope>
    <source>
        <strain evidence="1 2">28</strain>
    </source>
</reference>
<sequence>MEYGNRTIYRNTEIKTIYLYRFHSNPIRDIFGGKTRRKGMEWGKEFNGATRNFAI</sequence>
<proteinExistence type="predicted"/>
<accession>A0A845QND0</accession>
<organism evidence="1 2">
    <name type="scientific">Anaerotruncus colihominis</name>
    <dbReference type="NCBI Taxonomy" id="169435"/>
    <lineage>
        <taxon>Bacteria</taxon>
        <taxon>Bacillati</taxon>
        <taxon>Bacillota</taxon>
        <taxon>Clostridia</taxon>
        <taxon>Eubacteriales</taxon>
        <taxon>Oscillospiraceae</taxon>
        <taxon>Anaerotruncus</taxon>
    </lineage>
</organism>
<evidence type="ECO:0000313" key="2">
    <source>
        <dbReference type="Proteomes" id="UP000446866"/>
    </source>
</evidence>
<dbReference type="AlphaFoldDB" id="A0A845QND0"/>
<protein>
    <submittedName>
        <fullName evidence="1">Phosphoglycerate mutase</fullName>
    </submittedName>
</protein>
<name>A0A845QND0_9FIRM</name>
<dbReference type="Proteomes" id="UP000446866">
    <property type="component" value="Unassembled WGS sequence"/>
</dbReference>